<dbReference type="WBParaSite" id="ALUE_0001420801-mRNA-1">
    <property type="protein sequence ID" value="ALUE_0001420801-mRNA-1"/>
    <property type="gene ID" value="ALUE_0001420801"/>
</dbReference>
<feature type="domain" description="Malonyl-CoA decarboxylase N-terminal" evidence="2">
    <location>
        <begin position="91"/>
        <end position="179"/>
    </location>
</feature>
<keyword evidence="3" id="KW-1185">Reference proteome</keyword>
<dbReference type="AlphaFoldDB" id="A0A0M3I9P7"/>
<dbReference type="GO" id="GO:0005782">
    <property type="term" value="C:peroxisomal matrix"/>
    <property type="evidence" value="ECO:0007669"/>
    <property type="project" value="TreeGrafter"/>
</dbReference>
<dbReference type="Pfam" id="PF17408">
    <property type="entry name" value="MCD_N"/>
    <property type="match status" value="1"/>
</dbReference>
<protein>
    <submittedName>
        <fullName evidence="4">Malonyl-CoA decarboxylase, mitochondrial</fullName>
    </submittedName>
</protein>
<feature type="domain" description="Malonyl-CoA decarboxylase C-terminal" evidence="1">
    <location>
        <begin position="183"/>
        <end position="446"/>
    </location>
</feature>
<organism evidence="3 4">
    <name type="scientific">Ascaris lumbricoides</name>
    <name type="common">Giant roundworm</name>
    <dbReference type="NCBI Taxonomy" id="6252"/>
    <lineage>
        <taxon>Eukaryota</taxon>
        <taxon>Metazoa</taxon>
        <taxon>Ecdysozoa</taxon>
        <taxon>Nematoda</taxon>
        <taxon>Chromadorea</taxon>
        <taxon>Rhabditida</taxon>
        <taxon>Spirurina</taxon>
        <taxon>Ascaridomorpha</taxon>
        <taxon>Ascaridoidea</taxon>
        <taxon>Ascarididae</taxon>
        <taxon>Ascaris</taxon>
    </lineage>
</organism>
<dbReference type="GO" id="GO:0006085">
    <property type="term" value="P:acetyl-CoA biosynthetic process"/>
    <property type="evidence" value="ECO:0007669"/>
    <property type="project" value="TreeGrafter"/>
</dbReference>
<dbReference type="GO" id="GO:0005759">
    <property type="term" value="C:mitochondrial matrix"/>
    <property type="evidence" value="ECO:0007669"/>
    <property type="project" value="TreeGrafter"/>
</dbReference>
<sequence>MQMIRIGRKISFDFMQKRYNCGLILLRRSFTFESKIKEISKIFDEIFSSIQSHYESSSSQLIAAATQILHIYSKSTADERRFFLREMCTKYGVDHDALKLAIDAYRKDPSTYRDLNIASRTRYFRFLQAIGNVECGVKSICDLRADVLDFLSSSDLTPFEMNTMRTLEKELRELLTLWFCLSNLQLFRLTWQSPADIVEKVAYSDTVHPVQDLSDMRRRVGAHRRCFLFMHEAMPREPLVVVHVALMNKIADSIQDIIEVDRLDSCESTNDTAIYYSISSTQPGLRGIDLGNLLIKRVVSELQQTAPQINIHSTLSPLPQFRSWLLNSLNEPFTSEKLFDERLIKLCMDCKVFGDEKITERMRLFLLQQIRKNDFQRYDEIKPVILHLAARYLCEAKQPSSGRAIDPVANFHLRNGAEIYRLNWRGNTSVRGMRSSLGLMVNYRYQMERVSENSAQYVNNKYVAINDRVKSILQP</sequence>
<dbReference type="InterPro" id="IPR007956">
    <property type="entry name" value="Malonyl_CoA_deC_C"/>
</dbReference>
<accession>A0A0M3I9P7</accession>
<dbReference type="Pfam" id="PF05292">
    <property type="entry name" value="MCD"/>
    <property type="match status" value="1"/>
</dbReference>
<proteinExistence type="predicted"/>
<evidence type="ECO:0000313" key="3">
    <source>
        <dbReference type="Proteomes" id="UP000036681"/>
    </source>
</evidence>
<dbReference type="Gene3D" id="3.40.630.150">
    <property type="entry name" value="Malonyl-CoA decarboxylase, catalytic domain"/>
    <property type="match status" value="1"/>
</dbReference>
<dbReference type="Gene3D" id="1.20.140.90">
    <property type="entry name" value="Malonyl-CoA decarboxylase, oligemerization domain"/>
    <property type="match status" value="1"/>
</dbReference>
<dbReference type="GO" id="GO:0006633">
    <property type="term" value="P:fatty acid biosynthetic process"/>
    <property type="evidence" value="ECO:0007669"/>
    <property type="project" value="InterPro"/>
</dbReference>
<evidence type="ECO:0000259" key="1">
    <source>
        <dbReference type="Pfam" id="PF05292"/>
    </source>
</evidence>
<dbReference type="GO" id="GO:2001294">
    <property type="term" value="P:malonyl-CoA catabolic process"/>
    <property type="evidence" value="ECO:0007669"/>
    <property type="project" value="TreeGrafter"/>
</dbReference>
<evidence type="ECO:0000313" key="4">
    <source>
        <dbReference type="WBParaSite" id="ALUE_0001420801-mRNA-1"/>
    </source>
</evidence>
<dbReference type="Proteomes" id="UP000036681">
    <property type="component" value="Unplaced"/>
</dbReference>
<dbReference type="InterPro" id="IPR038351">
    <property type="entry name" value="MCD_N_sf"/>
</dbReference>
<dbReference type="PANTHER" id="PTHR28641">
    <property type="match status" value="1"/>
</dbReference>
<reference evidence="4" key="1">
    <citation type="submission" date="2016-05" db="UniProtKB">
        <authorList>
            <consortium name="WormBaseParasite"/>
        </authorList>
    </citation>
    <scope>IDENTIFICATION</scope>
</reference>
<dbReference type="PANTHER" id="PTHR28641:SF1">
    <property type="entry name" value="MALONYL-COA DECARBOXYLASE, MITOCHONDRIAL"/>
    <property type="match status" value="1"/>
</dbReference>
<dbReference type="InterPro" id="IPR038917">
    <property type="entry name" value="Malonyl_CoA_deC"/>
</dbReference>
<dbReference type="InterPro" id="IPR035372">
    <property type="entry name" value="MCD_N"/>
</dbReference>
<name>A0A0M3I9P7_ASCLU</name>
<dbReference type="InterPro" id="IPR042303">
    <property type="entry name" value="Malonyl_CoA_deC_C_sf"/>
</dbReference>
<dbReference type="GO" id="GO:0050080">
    <property type="term" value="F:malonyl-CoA decarboxylase activity"/>
    <property type="evidence" value="ECO:0007669"/>
    <property type="project" value="InterPro"/>
</dbReference>
<evidence type="ECO:0000259" key="2">
    <source>
        <dbReference type="Pfam" id="PF17408"/>
    </source>
</evidence>